<accession>A0A0A9GFP4</accession>
<evidence type="ECO:0000313" key="1">
    <source>
        <dbReference type="EMBL" id="JAE21381.1"/>
    </source>
</evidence>
<sequence>MMSHMIRAGWETKIKWFQHHKRKKEAKPLKRMVQQVKQKEAKLECYLLLSWSVPYCSV</sequence>
<reference evidence="1" key="2">
    <citation type="journal article" date="2015" name="Data Brief">
        <title>Shoot transcriptome of the giant reed, Arundo donax.</title>
        <authorList>
            <person name="Barrero R.A."/>
            <person name="Guerrero F.D."/>
            <person name="Moolhuijzen P."/>
            <person name="Goolsby J.A."/>
            <person name="Tidwell J."/>
            <person name="Bellgard S.E."/>
            <person name="Bellgard M.I."/>
        </authorList>
    </citation>
    <scope>NUCLEOTIDE SEQUENCE</scope>
    <source>
        <tissue evidence="1">Shoot tissue taken approximately 20 cm above the soil surface</tissue>
    </source>
</reference>
<organism evidence="1">
    <name type="scientific">Arundo donax</name>
    <name type="common">Giant reed</name>
    <name type="synonym">Donax arundinaceus</name>
    <dbReference type="NCBI Taxonomy" id="35708"/>
    <lineage>
        <taxon>Eukaryota</taxon>
        <taxon>Viridiplantae</taxon>
        <taxon>Streptophyta</taxon>
        <taxon>Embryophyta</taxon>
        <taxon>Tracheophyta</taxon>
        <taxon>Spermatophyta</taxon>
        <taxon>Magnoliopsida</taxon>
        <taxon>Liliopsida</taxon>
        <taxon>Poales</taxon>
        <taxon>Poaceae</taxon>
        <taxon>PACMAD clade</taxon>
        <taxon>Arundinoideae</taxon>
        <taxon>Arundineae</taxon>
        <taxon>Arundo</taxon>
    </lineage>
</organism>
<proteinExistence type="predicted"/>
<protein>
    <submittedName>
        <fullName evidence="1">Uncharacterized protein</fullName>
    </submittedName>
</protein>
<name>A0A0A9GFP4_ARUDO</name>
<reference evidence="1" key="1">
    <citation type="submission" date="2014-09" db="EMBL/GenBank/DDBJ databases">
        <authorList>
            <person name="Magalhaes I.L.F."/>
            <person name="Oliveira U."/>
            <person name="Santos F.R."/>
            <person name="Vidigal T.H.D.A."/>
            <person name="Brescovit A.D."/>
            <person name="Santos A.J."/>
        </authorList>
    </citation>
    <scope>NUCLEOTIDE SEQUENCE</scope>
    <source>
        <tissue evidence="1">Shoot tissue taken approximately 20 cm above the soil surface</tissue>
    </source>
</reference>
<dbReference type="EMBL" id="GBRH01176515">
    <property type="protein sequence ID" value="JAE21381.1"/>
    <property type="molecule type" value="Transcribed_RNA"/>
</dbReference>
<dbReference type="AlphaFoldDB" id="A0A0A9GFP4"/>